<keyword evidence="5" id="KW-0808">Transferase</keyword>
<comment type="cofactor">
    <cofactor evidence="1">
        <name>thiamine diphosphate</name>
        <dbReference type="ChEBI" id="CHEBI:58937"/>
    </cofactor>
</comment>
<dbReference type="GO" id="GO:0004739">
    <property type="term" value="F:pyruvate dehydrogenase (acetyl-transferring) activity"/>
    <property type="evidence" value="ECO:0007669"/>
    <property type="project" value="TreeGrafter"/>
</dbReference>
<evidence type="ECO:0000313" key="6">
    <source>
        <dbReference type="Proteomes" id="UP000234331"/>
    </source>
</evidence>
<evidence type="ECO:0000256" key="2">
    <source>
        <dbReference type="ARBA" id="ARBA00023002"/>
    </source>
</evidence>
<dbReference type="EC" id="2.3.1.190" evidence="5"/>
<evidence type="ECO:0000259" key="4">
    <source>
        <dbReference type="Pfam" id="PF00676"/>
    </source>
</evidence>
<dbReference type="GO" id="GO:0052587">
    <property type="term" value="F:diacetyl reductase ((R)-acetoin forming) (NAD+) activity"/>
    <property type="evidence" value="ECO:0007669"/>
    <property type="project" value="UniProtKB-EC"/>
</dbReference>
<proteinExistence type="predicted"/>
<dbReference type="InterPro" id="IPR001017">
    <property type="entry name" value="DH_E1"/>
</dbReference>
<organism evidence="5 6">
    <name type="scientific">Frankia canadensis</name>
    <dbReference type="NCBI Taxonomy" id="1836972"/>
    <lineage>
        <taxon>Bacteria</taxon>
        <taxon>Bacillati</taxon>
        <taxon>Actinomycetota</taxon>
        <taxon>Actinomycetes</taxon>
        <taxon>Frankiales</taxon>
        <taxon>Frankiaceae</taxon>
        <taxon>Frankia</taxon>
    </lineage>
</organism>
<sequence>MPASTKIISAVDLYRTMYTIKECDDQFWTLMQSGQVVLNYYSPRGQEAVATGICAALDSTDYLVTTYRGLHDHLAKGVPLSDLWAEFLGRATGTCKGKGGPMHITHPDSGLMVTTGVVGSGLPIANGFALWSQINGDGRVTACSFGDGASNIGAFHEALNLASVWKLPVIFVCHNNLYAEHTALAAGTGVTRIADRAASYGMVGVQVDGNDPLAVRDAAAEAVARARAGEGPTLIEAVTFRFRGHQFGDPGEYIDKAEMAAARERDPLPRLRARLLDEFGASPDELTALEDEVRAAVTQAAKDALATPEPSVEELFTDVFATTAGGAA</sequence>
<dbReference type="RefSeq" id="WP_243407099.1">
    <property type="nucleotide sequence ID" value="NZ_FZMO01000016.1"/>
</dbReference>
<feature type="domain" description="Dehydrogenase E1 component" evidence="4">
    <location>
        <begin position="16"/>
        <end position="312"/>
    </location>
</feature>
<evidence type="ECO:0000256" key="1">
    <source>
        <dbReference type="ARBA" id="ARBA00001964"/>
    </source>
</evidence>
<dbReference type="InterPro" id="IPR029061">
    <property type="entry name" value="THDP-binding"/>
</dbReference>
<evidence type="ECO:0000256" key="3">
    <source>
        <dbReference type="ARBA" id="ARBA00023052"/>
    </source>
</evidence>
<dbReference type="GO" id="GO:0016746">
    <property type="term" value="F:acyltransferase activity"/>
    <property type="evidence" value="ECO:0007669"/>
    <property type="project" value="UniProtKB-KW"/>
</dbReference>
<dbReference type="GO" id="GO:0000287">
    <property type="term" value="F:magnesium ion binding"/>
    <property type="evidence" value="ECO:0007669"/>
    <property type="project" value="UniProtKB-ARBA"/>
</dbReference>
<dbReference type="Pfam" id="PF00676">
    <property type="entry name" value="E1_dh"/>
    <property type="match status" value="1"/>
</dbReference>
<dbReference type="Proteomes" id="UP000234331">
    <property type="component" value="Unassembled WGS sequence"/>
</dbReference>
<dbReference type="PANTHER" id="PTHR11516">
    <property type="entry name" value="PYRUVATE DEHYDROGENASE E1 COMPONENT, ALPHA SUBUNIT BACTERIAL AND ORGANELLAR"/>
    <property type="match status" value="1"/>
</dbReference>
<dbReference type="InterPro" id="IPR050642">
    <property type="entry name" value="PDH_E1_Alpha_Subunit"/>
</dbReference>
<keyword evidence="6" id="KW-1185">Reference proteome</keyword>
<dbReference type="CDD" id="cd02000">
    <property type="entry name" value="TPP_E1_PDC_ADC_BCADC"/>
    <property type="match status" value="1"/>
</dbReference>
<dbReference type="SUPFAM" id="SSF52518">
    <property type="entry name" value="Thiamin diphosphate-binding fold (THDP-binding)"/>
    <property type="match status" value="1"/>
</dbReference>
<gene>
    <name evidence="5" type="primary">acoA</name>
    <name evidence="5" type="ORF">FRACA_1120021</name>
</gene>
<keyword evidence="2 5" id="KW-0560">Oxidoreductase</keyword>
<protein>
    <submittedName>
        <fullName evidence="5">Acetoin dehydrogenase E1 component (TPP-dependent alpha subunit)</fullName>
        <ecNumber evidence="5">1.1.1.303</ecNumber>
        <ecNumber evidence="5">2.3.1.190</ecNumber>
    </submittedName>
</protein>
<reference evidence="5 6" key="1">
    <citation type="submission" date="2017-06" db="EMBL/GenBank/DDBJ databases">
        <authorList>
            <person name="Kim H.J."/>
            <person name="Triplett B.A."/>
        </authorList>
    </citation>
    <scope>NUCLEOTIDE SEQUENCE [LARGE SCALE GENOMIC DNA]</scope>
    <source>
        <strain evidence="5">FRACA_ARgP5</strain>
    </source>
</reference>
<dbReference type="EC" id="1.1.1.303" evidence="5"/>
<name>A0A2I2KJG1_9ACTN</name>
<dbReference type="AlphaFoldDB" id="A0A2I2KJG1"/>
<keyword evidence="5" id="KW-0012">Acyltransferase</keyword>
<accession>A0A2I2KJG1</accession>
<keyword evidence="3" id="KW-0786">Thiamine pyrophosphate</keyword>
<dbReference type="Gene3D" id="3.40.50.970">
    <property type="match status" value="1"/>
</dbReference>
<dbReference type="GO" id="GO:0006086">
    <property type="term" value="P:pyruvate decarboxylation to acetyl-CoA"/>
    <property type="evidence" value="ECO:0007669"/>
    <property type="project" value="TreeGrafter"/>
</dbReference>
<dbReference type="PANTHER" id="PTHR11516:SF60">
    <property type="entry name" value="PYRUVATE DEHYDROGENASE E1 COMPONENT SUBUNIT ALPHA"/>
    <property type="match status" value="1"/>
</dbReference>
<dbReference type="EMBL" id="FZMO01000016">
    <property type="protein sequence ID" value="SNQ45803.1"/>
    <property type="molecule type" value="Genomic_DNA"/>
</dbReference>
<evidence type="ECO:0000313" key="5">
    <source>
        <dbReference type="EMBL" id="SNQ45803.1"/>
    </source>
</evidence>